<evidence type="ECO:0000313" key="1">
    <source>
        <dbReference type="EMBL" id="KAI9511417.1"/>
    </source>
</evidence>
<protein>
    <submittedName>
        <fullName evidence="1">Uncharacterized protein</fullName>
    </submittedName>
</protein>
<accession>A0ACC0UIU4</accession>
<name>A0ACC0UIU4_9AGAM</name>
<reference evidence="1" key="1">
    <citation type="submission" date="2021-03" db="EMBL/GenBank/DDBJ databases">
        <title>Evolutionary priming and transition to the ectomycorrhizal habit in an iconic lineage of mushroom-forming fungi: is preadaptation a requirement?</title>
        <authorList>
            <consortium name="DOE Joint Genome Institute"/>
            <person name="Looney B.P."/>
            <person name="Miyauchi S."/>
            <person name="Morin E."/>
            <person name="Drula E."/>
            <person name="Courty P.E."/>
            <person name="Chicoki N."/>
            <person name="Fauchery L."/>
            <person name="Kohler A."/>
            <person name="Kuo A."/>
            <person name="LaButti K."/>
            <person name="Pangilinan J."/>
            <person name="Lipzen A."/>
            <person name="Riley R."/>
            <person name="Andreopoulos W."/>
            <person name="He G."/>
            <person name="Johnson J."/>
            <person name="Barry K.W."/>
            <person name="Grigoriev I.V."/>
            <person name="Nagy L."/>
            <person name="Hibbett D."/>
            <person name="Henrissat B."/>
            <person name="Matheny P.B."/>
            <person name="Labbe J."/>
            <person name="Martin A.F."/>
        </authorList>
    </citation>
    <scope>NUCLEOTIDE SEQUENCE</scope>
    <source>
        <strain evidence="1">BPL698</strain>
    </source>
</reference>
<comment type="caution">
    <text evidence="1">The sequence shown here is derived from an EMBL/GenBank/DDBJ whole genome shotgun (WGS) entry which is preliminary data.</text>
</comment>
<sequence>MWTRMMTRTTHRGLEIWSSCPAYIRSCFSDTSLPVRFIAGTASTVRAYAVNKISLAQRVDGSFSRTDLRSLHSAVIPAHKDLRTQKFEQTLELISTNIGRTNSKSRSLQVRNSAWLYLFDLAACPQQLERASSKFLQFVECGRQFHDEHVNSFVRRCVELRCPELALTIFSNRLDYRMDLTITAARQLLYALHERRQLSNVAILAALFPLYNLPALSSDPTSCALLVSACLREANSSGSEPAWIVATTLLLPLKQLLSQTPPMRLLVEGTFFIENGWMKDAMLSILESLDVQGQEVGWVRDWCDKSSYNK</sequence>
<gene>
    <name evidence="1" type="ORF">F5148DRAFT_993907</name>
</gene>
<dbReference type="EMBL" id="JAGFNK010000022">
    <property type="protein sequence ID" value="KAI9511417.1"/>
    <property type="molecule type" value="Genomic_DNA"/>
</dbReference>
<proteinExistence type="predicted"/>
<organism evidence="1 2">
    <name type="scientific">Russula earlei</name>
    <dbReference type="NCBI Taxonomy" id="71964"/>
    <lineage>
        <taxon>Eukaryota</taxon>
        <taxon>Fungi</taxon>
        <taxon>Dikarya</taxon>
        <taxon>Basidiomycota</taxon>
        <taxon>Agaricomycotina</taxon>
        <taxon>Agaricomycetes</taxon>
        <taxon>Russulales</taxon>
        <taxon>Russulaceae</taxon>
        <taxon>Russula</taxon>
    </lineage>
</organism>
<keyword evidence="2" id="KW-1185">Reference proteome</keyword>
<evidence type="ECO:0000313" key="2">
    <source>
        <dbReference type="Proteomes" id="UP001207468"/>
    </source>
</evidence>
<dbReference type="Proteomes" id="UP001207468">
    <property type="component" value="Unassembled WGS sequence"/>
</dbReference>